<organism evidence="1 2">
    <name type="scientific">Aerosakkonema funiforme FACHB-1375</name>
    <dbReference type="NCBI Taxonomy" id="2949571"/>
    <lineage>
        <taxon>Bacteria</taxon>
        <taxon>Bacillati</taxon>
        <taxon>Cyanobacteriota</taxon>
        <taxon>Cyanophyceae</taxon>
        <taxon>Oscillatoriophycideae</taxon>
        <taxon>Aerosakkonematales</taxon>
        <taxon>Aerosakkonemataceae</taxon>
        <taxon>Aerosakkonema</taxon>
    </lineage>
</organism>
<accession>A0A926V9G5</accession>
<reference evidence="1" key="1">
    <citation type="journal article" date="2015" name="ISME J.">
        <title>Draft Genome Sequence of Streptomyces incarnatus NRRL8089, which Produces the Nucleoside Antibiotic Sinefungin.</title>
        <authorList>
            <person name="Oshima K."/>
            <person name="Hattori M."/>
            <person name="Shimizu H."/>
            <person name="Fukuda K."/>
            <person name="Nemoto M."/>
            <person name="Inagaki K."/>
            <person name="Tamura T."/>
        </authorList>
    </citation>
    <scope>NUCLEOTIDE SEQUENCE</scope>
    <source>
        <strain evidence="1">FACHB-1375</strain>
    </source>
</reference>
<sequence length="312" mass="36629">MSISTPIAFFIFNRPHLTKIVFDAIAKAKPKKLLVVADGPRFPEEDEKCQKARAAVMANINWECEVLTNFSEPNLGCKERVSSGLNWVFSEVEEAIILEDDCLPHPSFFRFCETLLERYRYDERVMMISGDNFQLGKSRTEYSYYYSKYTHIWGWASWKRAWQYYDVNMKSWPEYKNVNLISSVCEDQLEQKYWTDIFDIVFNGGMNTWDYQWLYGCWCQNGLSILPNCNLVSNIGFGNEGTHTSYDSPWAQLPTSDIGNIEHPPFMVRHRDADNYTFDYLFGGKNFRESNTFTRKLRRRLSLIKGKLKSCF</sequence>
<dbReference type="SUPFAM" id="SSF53448">
    <property type="entry name" value="Nucleotide-diphospho-sugar transferases"/>
    <property type="match status" value="1"/>
</dbReference>
<dbReference type="EMBL" id="JACJPW010000002">
    <property type="protein sequence ID" value="MBD2179746.1"/>
    <property type="molecule type" value="Genomic_DNA"/>
</dbReference>
<reference evidence="1" key="2">
    <citation type="submission" date="2020-08" db="EMBL/GenBank/DDBJ databases">
        <authorList>
            <person name="Chen M."/>
            <person name="Teng W."/>
            <person name="Zhao L."/>
            <person name="Hu C."/>
            <person name="Zhou Y."/>
            <person name="Han B."/>
            <person name="Song L."/>
            <person name="Shu W."/>
        </authorList>
    </citation>
    <scope>NUCLEOTIDE SEQUENCE</scope>
    <source>
        <strain evidence="1">FACHB-1375</strain>
    </source>
</reference>
<dbReference type="Proteomes" id="UP000641646">
    <property type="component" value="Unassembled WGS sequence"/>
</dbReference>
<gene>
    <name evidence="1" type="ORF">H6G03_01245</name>
</gene>
<comment type="caution">
    <text evidence="1">The sequence shown here is derived from an EMBL/GenBank/DDBJ whole genome shotgun (WGS) entry which is preliminary data.</text>
</comment>
<dbReference type="AlphaFoldDB" id="A0A926V9G5"/>
<dbReference type="Gene3D" id="3.90.550.10">
    <property type="entry name" value="Spore Coat Polysaccharide Biosynthesis Protein SpsA, Chain A"/>
    <property type="match status" value="1"/>
</dbReference>
<evidence type="ECO:0000313" key="2">
    <source>
        <dbReference type="Proteomes" id="UP000641646"/>
    </source>
</evidence>
<dbReference type="InterPro" id="IPR029044">
    <property type="entry name" value="Nucleotide-diphossugar_trans"/>
</dbReference>
<name>A0A926V9G5_9CYAN</name>
<keyword evidence="2" id="KW-1185">Reference proteome</keyword>
<evidence type="ECO:0000313" key="1">
    <source>
        <dbReference type="EMBL" id="MBD2179746.1"/>
    </source>
</evidence>
<protein>
    <submittedName>
        <fullName evidence="1">Glycosyltransferase family 2 protein</fullName>
    </submittedName>
</protein>
<proteinExistence type="predicted"/>